<keyword evidence="1" id="KW-0677">Repeat</keyword>
<feature type="repeat" description="WD" evidence="2">
    <location>
        <begin position="1235"/>
        <end position="1267"/>
    </location>
</feature>
<dbReference type="Pfam" id="PF24883">
    <property type="entry name" value="NPHP3_N"/>
    <property type="match status" value="1"/>
</dbReference>
<feature type="compositionally biased region" description="Polar residues" evidence="3">
    <location>
        <begin position="126"/>
        <end position="143"/>
    </location>
</feature>
<dbReference type="PROSITE" id="PS50294">
    <property type="entry name" value="WD_REPEATS_REGION"/>
    <property type="match status" value="1"/>
</dbReference>
<evidence type="ECO:0000313" key="6">
    <source>
        <dbReference type="Proteomes" id="UP000054549"/>
    </source>
</evidence>
<dbReference type="InterPro" id="IPR007111">
    <property type="entry name" value="NACHT_NTPase"/>
</dbReference>
<dbReference type="SUPFAM" id="SSF50998">
    <property type="entry name" value="Quinoprotein alcohol dehydrogenase-like"/>
    <property type="match status" value="1"/>
</dbReference>
<evidence type="ECO:0000256" key="2">
    <source>
        <dbReference type="PROSITE-ProRule" id="PRU00221"/>
    </source>
</evidence>
<gene>
    <name evidence="5" type="ORF">M378DRAFT_10171</name>
</gene>
<reference evidence="5 6" key="1">
    <citation type="submission" date="2014-04" db="EMBL/GenBank/DDBJ databases">
        <title>Evolutionary Origins and Diversification of the Mycorrhizal Mutualists.</title>
        <authorList>
            <consortium name="DOE Joint Genome Institute"/>
            <consortium name="Mycorrhizal Genomics Consortium"/>
            <person name="Kohler A."/>
            <person name="Kuo A."/>
            <person name="Nagy L.G."/>
            <person name="Floudas D."/>
            <person name="Copeland A."/>
            <person name="Barry K.W."/>
            <person name="Cichocki N."/>
            <person name="Veneault-Fourrey C."/>
            <person name="LaButti K."/>
            <person name="Lindquist E.A."/>
            <person name="Lipzen A."/>
            <person name="Lundell T."/>
            <person name="Morin E."/>
            <person name="Murat C."/>
            <person name="Riley R."/>
            <person name="Ohm R."/>
            <person name="Sun H."/>
            <person name="Tunlid A."/>
            <person name="Henrissat B."/>
            <person name="Grigoriev I.V."/>
            <person name="Hibbett D.S."/>
            <person name="Martin F."/>
        </authorList>
    </citation>
    <scope>NUCLEOTIDE SEQUENCE [LARGE SCALE GENOMIC DNA]</scope>
    <source>
        <strain evidence="5 6">Koide BX008</strain>
    </source>
</reference>
<dbReference type="InterPro" id="IPR011047">
    <property type="entry name" value="Quinoprotein_ADH-like_sf"/>
</dbReference>
<dbReference type="HOGENOM" id="CLU_000288_6_19_1"/>
<evidence type="ECO:0000313" key="5">
    <source>
        <dbReference type="EMBL" id="KIL66510.1"/>
    </source>
</evidence>
<dbReference type="EMBL" id="KN818236">
    <property type="protein sequence ID" value="KIL66510.1"/>
    <property type="molecule type" value="Genomic_DNA"/>
</dbReference>
<dbReference type="Gene3D" id="3.40.50.300">
    <property type="entry name" value="P-loop containing nucleotide triphosphate hydrolases"/>
    <property type="match status" value="1"/>
</dbReference>
<evidence type="ECO:0000256" key="3">
    <source>
        <dbReference type="SAM" id="MobiDB-lite"/>
    </source>
</evidence>
<feature type="compositionally biased region" description="Polar residues" evidence="3">
    <location>
        <begin position="58"/>
        <end position="75"/>
    </location>
</feature>
<proteinExistence type="predicted"/>
<dbReference type="SMART" id="SM00320">
    <property type="entry name" value="WD40"/>
    <property type="match status" value="9"/>
</dbReference>
<dbReference type="InParanoid" id="A0A0C2ST42"/>
<feature type="compositionally biased region" description="Basic and acidic residues" evidence="3">
    <location>
        <begin position="35"/>
        <end position="45"/>
    </location>
</feature>
<keyword evidence="2" id="KW-0853">WD repeat</keyword>
<dbReference type="PROSITE" id="PS50082">
    <property type="entry name" value="WD_REPEATS_2"/>
    <property type="match status" value="3"/>
</dbReference>
<keyword evidence="6" id="KW-1185">Reference proteome</keyword>
<dbReference type="InterPro" id="IPR015943">
    <property type="entry name" value="WD40/YVTN_repeat-like_dom_sf"/>
</dbReference>
<feature type="region of interest" description="Disordered" evidence="3">
    <location>
        <begin position="1"/>
        <end position="88"/>
    </location>
</feature>
<dbReference type="InterPro" id="IPR027417">
    <property type="entry name" value="P-loop_NTPase"/>
</dbReference>
<dbReference type="InterPro" id="IPR056884">
    <property type="entry name" value="NPHP3-like_N"/>
</dbReference>
<dbReference type="Gene3D" id="2.130.10.10">
    <property type="entry name" value="YVTN repeat-like/Quinoprotein amine dehydrogenase"/>
    <property type="match status" value="4"/>
</dbReference>
<sequence>MSASSSSSHKPKKSEEVDIQRNKLSIASLLQPVDRFTEGVRDAQSREAGAGNDPDISIISTLTSQIPSSESTTHGSTHKRKRSEGVNIQRKKLSIASLLQPVDRFTEGVRDAQSREAGAGNDISIISTLPSQIPPSTNSGNGDKQSREAGGGNLDFPISTNAHCFADKSPHSVNREEEVVQRRDTSSMAFFQGSSNVTINNSNFNEIHGNATIIRFGDGQFTEVQRNLICDHIANLAVLPDINHNLSRKFLIQSIINLPRAEAVFDDYQTKKKNGPCFEGTRVALLREMAEWVTGLDESKMYVLSGLAGIGKSTVAYTIASRAANLNLLAACFFFSRDESDRKNAKKFFTTIAYQLCVFNETFAKAIGDVLQTQRGSAAITKGSQEQLKALIVDPLQSIVQSHVRPILIVIDALDECDEEDALSVLTGLKQLVRALPSFKVILTTRPHPRLDRFFGSQDGHKIFHLQDIEDKVVDDDIRLYLTRRLSLEKVQERVPTSQWSASDKEVDALVRAAGRLFIIASTVVRIILDKVASNPSARLQKLLDTFAQDRMPFKDLNEFYTVILRNIVPVDCDDDIVNRYQSVVGAIIFVQHPLPITTLAHLIDIDVEEIRAVLVNLRSVILLGDDDIPRIYHKSFPDYITDSKLYQDIKLRIDPTIRHMQITIRCFQIMDKHLKRNILGLGDPARFMNNEDGLKADGITDEQIQEKIPQQLQYACAYWVNHLEVANMEDEALINGLERFANEHMLYWLEVLSLIGKLDSAHRAIGVVLKLLTSTSSDLHQLLSDALRFISKFYEIIKRSALHTYYSALPFTPTNSLLYHRYIKEAEHNICSIEGGPEKWDALVASLRHGQESVDVIKFSLDSTLFLSCFGGYDYRDIRKQGKLKIWDAATGTLISTIPGHRFAVTNDFSTVASSQDNIATLYNKNGRPSATMFTTSSKIERLALSSESSRVAAGLSDGTVWLWDSGNAELIDRFDGFGGSSDGSWLKFSSTGTRLAYSSPIGIKLRDGISARFIADLQCGSHPKFEFSGDGSRIASASSSDDLTLWNSESGGVIATVGVVCWCMAISANGSLLATVDRNQVMLWSEHRDHLAQIKILELNMPRSMAFLLDNILAIAIGSDVKLYDVKTHSFIHTLPLGGWVIPPAFSPDCTRLAVWDINDNVNLWDIRGIDASSPPSKGNATPVAALALSRDCSRLACGFEDGTVELWETSPTKRRIDPLALRSNFFSRIFRQSRHTQSVQALAFDPDGRLFASGSNDGTIKLWNGGDGALRGTLKAPGQWLKAVALSDSVLVATWRRWDGNRWNDGGVTLWNVDTLRPIHTFDGGGFKVSIAEDSTLIVVCHFRHVTLFDAVNHTTIRTFGASFDIHTMSFLPDNSQLVVQSDGGVFRSFNLINNHTTEGPTLKHLVQLPNTPLWHGVPVWHCQDEGQHYFAALFSQHTNPVPVLWIPKQISVTKWTQGSSMIALYCKDGRVILLRLPTS</sequence>
<protein>
    <recommendedName>
        <fullName evidence="4">NACHT domain-containing protein</fullName>
    </recommendedName>
</protein>
<dbReference type="PANTHER" id="PTHR10039:SF17">
    <property type="entry name" value="FUNGAL STAND N-TERMINAL GOODBYE DOMAIN-CONTAINING PROTEIN-RELATED"/>
    <property type="match status" value="1"/>
</dbReference>
<evidence type="ECO:0000256" key="1">
    <source>
        <dbReference type="ARBA" id="ARBA00022737"/>
    </source>
</evidence>
<name>A0A0C2ST42_AMAMK</name>
<dbReference type="Proteomes" id="UP000054549">
    <property type="component" value="Unassembled WGS sequence"/>
</dbReference>
<dbReference type="STRING" id="946122.A0A0C2ST42"/>
<feature type="repeat" description="WD" evidence="2">
    <location>
        <begin position="934"/>
        <end position="975"/>
    </location>
</feature>
<accession>A0A0C2ST42</accession>
<evidence type="ECO:0000259" key="4">
    <source>
        <dbReference type="PROSITE" id="PS50837"/>
    </source>
</evidence>
<organism evidence="5 6">
    <name type="scientific">Amanita muscaria (strain Koide BX008)</name>
    <dbReference type="NCBI Taxonomy" id="946122"/>
    <lineage>
        <taxon>Eukaryota</taxon>
        <taxon>Fungi</taxon>
        <taxon>Dikarya</taxon>
        <taxon>Basidiomycota</taxon>
        <taxon>Agaricomycotina</taxon>
        <taxon>Agaricomycetes</taxon>
        <taxon>Agaricomycetidae</taxon>
        <taxon>Agaricales</taxon>
        <taxon>Pluteineae</taxon>
        <taxon>Amanitaceae</taxon>
        <taxon>Amanita</taxon>
    </lineage>
</organism>
<dbReference type="Pfam" id="PF00400">
    <property type="entry name" value="WD40"/>
    <property type="match status" value="3"/>
</dbReference>
<dbReference type="SUPFAM" id="SSF52540">
    <property type="entry name" value="P-loop containing nucleoside triphosphate hydrolases"/>
    <property type="match status" value="1"/>
</dbReference>
<dbReference type="PROSITE" id="PS50837">
    <property type="entry name" value="NACHT"/>
    <property type="match status" value="1"/>
</dbReference>
<feature type="repeat" description="WD" evidence="2">
    <location>
        <begin position="1179"/>
        <end position="1211"/>
    </location>
</feature>
<dbReference type="OrthoDB" id="10263272at2759"/>
<dbReference type="PANTHER" id="PTHR10039">
    <property type="entry name" value="AMELOGENIN"/>
    <property type="match status" value="1"/>
</dbReference>
<feature type="domain" description="NACHT" evidence="4">
    <location>
        <begin position="300"/>
        <end position="452"/>
    </location>
</feature>
<dbReference type="InterPro" id="IPR001680">
    <property type="entry name" value="WD40_rpt"/>
</dbReference>
<feature type="region of interest" description="Disordered" evidence="3">
    <location>
        <begin position="126"/>
        <end position="152"/>
    </location>
</feature>